<name>A0AAD2CE10_9STRA</name>
<reference evidence="2" key="1">
    <citation type="submission" date="2023-08" db="EMBL/GenBank/DDBJ databases">
        <authorList>
            <person name="Audoor S."/>
            <person name="Bilcke G."/>
        </authorList>
    </citation>
    <scope>NUCLEOTIDE SEQUENCE</scope>
</reference>
<evidence type="ECO:0000313" key="2">
    <source>
        <dbReference type="EMBL" id="CAJ1900668.1"/>
    </source>
</evidence>
<keyword evidence="3" id="KW-1185">Reference proteome</keyword>
<evidence type="ECO:0000256" key="1">
    <source>
        <dbReference type="SAM" id="MobiDB-lite"/>
    </source>
</evidence>
<evidence type="ECO:0000313" key="3">
    <source>
        <dbReference type="Proteomes" id="UP001295423"/>
    </source>
</evidence>
<proteinExistence type="predicted"/>
<feature type="region of interest" description="Disordered" evidence="1">
    <location>
        <begin position="1"/>
        <end position="21"/>
    </location>
</feature>
<dbReference type="Proteomes" id="UP001295423">
    <property type="component" value="Unassembled WGS sequence"/>
</dbReference>
<feature type="region of interest" description="Disordered" evidence="1">
    <location>
        <begin position="55"/>
        <end position="90"/>
    </location>
</feature>
<dbReference type="AlphaFoldDB" id="A0AAD2CE10"/>
<organism evidence="2 3">
    <name type="scientific">Cylindrotheca closterium</name>
    <dbReference type="NCBI Taxonomy" id="2856"/>
    <lineage>
        <taxon>Eukaryota</taxon>
        <taxon>Sar</taxon>
        <taxon>Stramenopiles</taxon>
        <taxon>Ochrophyta</taxon>
        <taxon>Bacillariophyta</taxon>
        <taxon>Bacillariophyceae</taxon>
        <taxon>Bacillariophycidae</taxon>
        <taxon>Bacillariales</taxon>
        <taxon>Bacillariaceae</taxon>
        <taxon>Cylindrotheca</taxon>
    </lineage>
</organism>
<feature type="compositionally biased region" description="Polar residues" evidence="1">
    <location>
        <begin position="1"/>
        <end position="15"/>
    </location>
</feature>
<gene>
    <name evidence="2" type="ORF">CYCCA115_LOCUS309</name>
</gene>
<sequence length="164" mass="17860">MVQNEQNEAVPSTLTAPIAQRAKMPDQSMIESFHRCGISSSCNNCKKRNQPYSPIRIEMEGESGRPRSRQRLESFQCDDSDGPGSAFDPVGAATTVSASVPPVRSRSLVVFQPPSYGRMVSPSSSCHTVVHQPPAPAYYPIDTTAQTQVWVPRPPPASYDGNPQ</sequence>
<comment type="caution">
    <text evidence="2">The sequence shown here is derived from an EMBL/GenBank/DDBJ whole genome shotgun (WGS) entry which is preliminary data.</text>
</comment>
<dbReference type="EMBL" id="CAKOGP040000001">
    <property type="protein sequence ID" value="CAJ1900668.1"/>
    <property type="molecule type" value="Genomic_DNA"/>
</dbReference>
<accession>A0AAD2CE10</accession>
<protein>
    <submittedName>
        <fullName evidence="2">Uncharacterized protein</fullName>
    </submittedName>
</protein>